<keyword evidence="2" id="KW-0812">Transmembrane</keyword>
<dbReference type="AlphaFoldDB" id="A0A7W0HT19"/>
<dbReference type="InterPro" id="IPR042001">
    <property type="entry name" value="Sortase_F"/>
</dbReference>
<organism evidence="3 4">
    <name type="scientific">Nonomuraea soli</name>
    <dbReference type="NCBI Taxonomy" id="1032476"/>
    <lineage>
        <taxon>Bacteria</taxon>
        <taxon>Bacillati</taxon>
        <taxon>Actinomycetota</taxon>
        <taxon>Actinomycetes</taxon>
        <taxon>Streptosporangiales</taxon>
        <taxon>Streptosporangiaceae</taxon>
        <taxon>Nonomuraea</taxon>
    </lineage>
</organism>
<dbReference type="RefSeq" id="WP_181613277.1">
    <property type="nucleotide sequence ID" value="NZ_BAABAM010000004.1"/>
</dbReference>
<gene>
    <name evidence="3" type="ORF">HNR30_005889</name>
</gene>
<reference evidence="3 4" key="1">
    <citation type="submission" date="2020-07" db="EMBL/GenBank/DDBJ databases">
        <title>Genomic Encyclopedia of Type Strains, Phase IV (KMG-IV): sequencing the most valuable type-strain genomes for metagenomic binning, comparative biology and taxonomic classification.</title>
        <authorList>
            <person name="Goeker M."/>
        </authorList>
    </citation>
    <scope>NUCLEOTIDE SEQUENCE [LARGE SCALE GENOMIC DNA]</scope>
    <source>
        <strain evidence="3 4">DSM 45533</strain>
    </source>
</reference>
<feature type="transmembrane region" description="Helical" evidence="2">
    <location>
        <begin position="9"/>
        <end position="33"/>
    </location>
</feature>
<dbReference type="Gene3D" id="2.40.260.10">
    <property type="entry name" value="Sortase"/>
    <property type="match status" value="1"/>
</dbReference>
<keyword evidence="2" id="KW-0472">Membrane</keyword>
<dbReference type="Proteomes" id="UP000530928">
    <property type="component" value="Unassembled WGS sequence"/>
</dbReference>
<accession>A0A7W0HT19</accession>
<evidence type="ECO:0000256" key="1">
    <source>
        <dbReference type="ARBA" id="ARBA00022801"/>
    </source>
</evidence>
<evidence type="ECO:0000256" key="2">
    <source>
        <dbReference type="SAM" id="Phobius"/>
    </source>
</evidence>
<dbReference type="SUPFAM" id="SSF63817">
    <property type="entry name" value="Sortase"/>
    <property type="match status" value="1"/>
</dbReference>
<dbReference type="CDD" id="cd05829">
    <property type="entry name" value="Sortase_F"/>
    <property type="match status" value="1"/>
</dbReference>
<protein>
    <submittedName>
        <fullName evidence="3">Sortase (Surface protein transpeptidase)</fullName>
    </submittedName>
</protein>
<comment type="caution">
    <text evidence="3">The sequence shown here is derived from an EMBL/GenBank/DDBJ whole genome shotgun (WGS) entry which is preliminary data.</text>
</comment>
<dbReference type="InterPro" id="IPR023365">
    <property type="entry name" value="Sortase_dom-sf"/>
</dbReference>
<dbReference type="NCBIfam" id="NF033748">
    <property type="entry name" value="class_F_sortase"/>
    <property type="match status" value="1"/>
</dbReference>
<dbReference type="Pfam" id="PF04203">
    <property type="entry name" value="Sortase"/>
    <property type="match status" value="1"/>
</dbReference>
<proteinExistence type="predicted"/>
<evidence type="ECO:0000313" key="3">
    <source>
        <dbReference type="EMBL" id="MBA2894517.1"/>
    </source>
</evidence>
<evidence type="ECO:0000313" key="4">
    <source>
        <dbReference type="Proteomes" id="UP000530928"/>
    </source>
</evidence>
<dbReference type="EMBL" id="JACDUR010000006">
    <property type="protein sequence ID" value="MBA2894517.1"/>
    <property type="molecule type" value="Genomic_DNA"/>
</dbReference>
<keyword evidence="1" id="KW-0378">Hydrolase</keyword>
<dbReference type="InterPro" id="IPR005754">
    <property type="entry name" value="Sortase"/>
</dbReference>
<dbReference type="GO" id="GO:0016787">
    <property type="term" value="F:hydrolase activity"/>
    <property type="evidence" value="ECO:0007669"/>
    <property type="project" value="UniProtKB-KW"/>
</dbReference>
<name>A0A7W0HT19_9ACTN</name>
<sequence length="225" mass="23413">MAQPPGHKLILTGAAVVSVAGAVLIAFGVTGLLSPGEGESVRTTAPSSPAARRPLKTFDVPEGVIAGPMKAARPTGVYIPAIGVAAPLMELGLDRAGAIENPPLHEPNLAGWYRYGPVPGQRGAAVITGHLDTKSGPAVFAALRELKKGDQVQVVRADRSVAVFVVDRIEHTPKDSFPAGKVYGKVGYPALRLVTCGGAFDRTAGSYRDNTIVYAHLALAHRPKS</sequence>
<keyword evidence="2" id="KW-1133">Transmembrane helix</keyword>
<keyword evidence="4" id="KW-1185">Reference proteome</keyword>